<dbReference type="PRINTS" id="PR00036">
    <property type="entry name" value="HTHLACI"/>
</dbReference>
<dbReference type="GO" id="GO:0003700">
    <property type="term" value="F:DNA-binding transcription factor activity"/>
    <property type="evidence" value="ECO:0007669"/>
    <property type="project" value="TreeGrafter"/>
</dbReference>
<dbReference type="InterPro" id="IPR046335">
    <property type="entry name" value="LacI/GalR-like_sensor"/>
</dbReference>
<proteinExistence type="predicted"/>
<dbReference type="Pfam" id="PF00356">
    <property type="entry name" value="LacI"/>
    <property type="match status" value="1"/>
</dbReference>
<gene>
    <name evidence="6" type="ORF">ENR23_07935</name>
</gene>
<feature type="domain" description="HTH lacI-type" evidence="5">
    <location>
        <begin position="2"/>
        <end position="56"/>
    </location>
</feature>
<dbReference type="PANTHER" id="PTHR30146:SF109">
    <property type="entry name" value="HTH-TYPE TRANSCRIPTIONAL REGULATOR GALS"/>
    <property type="match status" value="1"/>
</dbReference>
<reference evidence="6" key="1">
    <citation type="journal article" date="2020" name="mSystems">
        <title>Genome- and Community-Level Interaction Insights into Carbon Utilization and Element Cycling Functions of Hydrothermarchaeota in Hydrothermal Sediment.</title>
        <authorList>
            <person name="Zhou Z."/>
            <person name="Liu Y."/>
            <person name="Xu W."/>
            <person name="Pan J."/>
            <person name="Luo Z.H."/>
            <person name="Li M."/>
        </authorList>
    </citation>
    <scope>NUCLEOTIDE SEQUENCE [LARGE SCALE GENOMIC DNA]</scope>
    <source>
        <strain evidence="6">SpSt-381</strain>
    </source>
</reference>
<evidence type="ECO:0000313" key="6">
    <source>
        <dbReference type="EMBL" id="HGZ43338.1"/>
    </source>
</evidence>
<protein>
    <submittedName>
        <fullName evidence="6">LacI family transcriptional regulator</fullName>
    </submittedName>
</protein>
<evidence type="ECO:0000256" key="2">
    <source>
        <dbReference type="ARBA" id="ARBA00023125"/>
    </source>
</evidence>
<dbReference type="InterPro" id="IPR010982">
    <property type="entry name" value="Lambda_DNA-bd_dom_sf"/>
</dbReference>
<keyword evidence="3" id="KW-0804">Transcription</keyword>
<dbReference type="PROSITE" id="PS50932">
    <property type="entry name" value="HTH_LACI_2"/>
    <property type="match status" value="1"/>
</dbReference>
<dbReference type="SUPFAM" id="SSF53822">
    <property type="entry name" value="Periplasmic binding protein-like I"/>
    <property type="match status" value="1"/>
</dbReference>
<evidence type="ECO:0000256" key="1">
    <source>
        <dbReference type="ARBA" id="ARBA00023015"/>
    </source>
</evidence>
<dbReference type="SUPFAM" id="SSF47413">
    <property type="entry name" value="lambda repressor-like DNA-binding domains"/>
    <property type="match status" value="1"/>
</dbReference>
<dbReference type="InterPro" id="IPR000843">
    <property type="entry name" value="HTH_LacI"/>
</dbReference>
<sequence length="357" mass="38149">MATIRDVARASNVSIATVSRVFNNSPLVSEETRQRVVAAAASLGYWPNGIARSLITNRTHTLGALLPDLHGEFFSEVIHGIDLASRKKGFHLLVSRSSSDARELASVLRSMRGRVDGLLVMTPDLDAAATLEQVAGNLPTVLLNPEARIPGCDSVSVANVEGATAVVRHLIGLGHRRIATITGPERNIDARQRREGWRAALREAGIDPDAALEVRGDFTEPSGYEAALELLAREPRPTAVFVANDYMAIGALGALQDTGVRVPEDLAIAGFDDIPMARYLTPPLTTVHVDMLELGQQAVHLLLDPDRAARAGAAEHRVLPSTLVVRSSCGGAPGDHGTGRARWGRRTPAARLERPGP</sequence>
<dbReference type="Gene3D" id="1.10.260.40">
    <property type="entry name" value="lambda repressor-like DNA-binding domains"/>
    <property type="match status" value="1"/>
</dbReference>
<evidence type="ECO:0000256" key="4">
    <source>
        <dbReference type="SAM" id="MobiDB-lite"/>
    </source>
</evidence>
<feature type="region of interest" description="Disordered" evidence="4">
    <location>
        <begin position="329"/>
        <end position="357"/>
    </location>
</feature>
<dbReference type="EMBL" id="DSQF01000017">
    <property type="protein sequence ID" value="HGZ43338.1"/>
    <property type="molecule type" value="Genomic_DNA"/>
</dbReference>
<dbReference type="InterPro" id="IPR028082">
    <property type="entry name" value="Peripla_BP_I"/>
</dbReference>
<organism evidence="6">
    <name type="scientific">Eiseniibacteriota bacterium</name>
    <dbReference type="NCBI Taxonomy" id="2212470"/>
    <lineage>
        <taxon>Bacteria</taxon>
        <taxon>Candidatus Eiseniibacteriota</taxon>
    </lineage>
</organism>
<keyword evidence="1" id="KW-0805">Transcription regulation</keyword>
<comment type="caution">
    <text evidence="6">The sequence shown here is derived from an EMBL/GenBank/DDBJ whole genome shotgun (WGS) entry which is preliminary data.</text>
</comment>
<evidence type="ECO:0000256" key="3">
    <source>
        <dbReference type="ARBA" id="ARBA00023163"/>
    </source>
</evidence>
<dbReference type="CDD" id="cd01392">
    <property type="entry name" value="HTH_LacI"/>
    <property type="match status" value="1"/>
</dbReference>
<accession>A0A832I6A9</accession>
<name>A0A832I6A9_UNCEI</name>
<dbReference type="Pfam" id="PF13377">
    <property type="entry name" value="Peripla_BP_3"/>
    <property type="match status" value="1"/>
</dbReference>
<evidence type="ECO:0000259" key="5">
    <source>
        <dbReference type="PROSITE" id="PS50932"/>
    </source>
</evidence>
<dbReference type="Gene3D" id="3.40.50.2300">
    <property type="match status" value="2"/>
</dbReference>
<dbReference type="SMART" id="SM00354">
    <property type="entry name" value="HTH_LACI"/>
    <property type="match status" value="1"/>
</dbReference>
<dbReference type="PANTHER" id="PTHR30146">
    <property type="entry name" value="LACI-RELATED TRANSCRIPTIONAL REPRESSOR"/>
    <property type="match status" value="1"/>
</dbReference>
<keyword evidence="2" id="KW-0238">DNA-binding</keyword>
<dbReference type="CDD" id="cd06267">
    <property type="entry name" value="PBP1_LacI_sugar_binding-like"/>
    <property type="match status" value="1"/>
</dbReference>
<dbReference type="GO" id="GO:0000976">
    <property type="term" value="F:transcription cis-regulatory region binding"/>
    <property type="evidence" value="ECO:0007669"/>
    <property type="project" value="TreeGrafter"/>
</dbReference>
<dbReference type="AlphaFoldDB" id="A0A832I6A9"/>